<comment type="caution">
    <text evidence="2">The sequence shown here is derived from an EMBL/GenBank/DDBJ whole genome shotgun (WGS) entry which is preliminary data.</text>
</comment>
<dbReference type="AlphaFoldDB" id="A0A8S9XSU0"/>
<gene>
    <name evidence="2" type="ORF">GE061_012600</name>
</gene>
<dbReference type="Proteomes" id="UP000466442">
    <property type="component" value="Unassembled WGS sequence"/>
</dbReference>
<proteinExistence type="predicted"/>
<accession>A0A8S9XSU0</accession>
<keyword evidence="1" id="KW-0812">Transmembrane</keyword>
<feature type="transmembrane region" description="Helical" evidence="1">
    <location>
        <begin position="28"/>
        <end position="53"/>
    </location>
</feature>
<feature type="transmembrane region" description="Helical" evidence="1">
    <location>
        <begin position="140"/>
        <end position="160"/>
    </location>
</feature>
<dbReference type="EMBL" id="WIXP02000004">
    <property type="protein sequence ID" value="KAF6212080.1"/>
    <property type="molecule type" value="Genomic_DNA"/>
</dbReference>
<sequence length="197" mass="22086">MCCEGLVENLPQLEKCCFCARVETGSKILAWFGTVTAFIYTIFSIIGVVALVAAVSSSKTPAKPEDRDAQITLALFVGVIFIIFLSIVWVMALLLLIGLYKEDMGKVRIWLKVNMCLYVFALVGSIFNVGTLIFTGKEAVFILVQIFSLIIQYLVAFYFLSVIKSHYVNKTQNIQSIDEENRRTGGIFHRQTLPPKE</sequence>
<feature type="transmembrane region" description="Helical" evidence="1">
    <location>
        <begin position="109"/>
        <end position="134"/>
    </location>
</feature>
<name>A0A8S9XSU0_APOLU</name>
<evidence type="ECO:0000313" key="2">
    <source>
        <dbReference type="EMBL" id="KAF6212080.1"/>
    </source>
</evidence>
<reference evidence="2" key="1">
    <citation type="journal article" date="2021" name="Mol. Ecol. Resour.">
        <title>Apolygus lucorum genome provides insights into omnivorousness and mesophyll feeding.</title>
        <authorList>
            <person name="Liu Y."/>
            <person name="Liu H."/>
            <person name="Wang H."/>
            <person name="Huang T."/>
            <person name="Liu B."/>
            <person name="Yang B."/>
            <person name="Yin L."/>
            <person name="Li B."/>
            <person name="Zhang Y."/>
            <person name="Zhang S."/>
            <person name="Jiang F."/>
            <person name="Zhang X."/>
            <person name="Ren Y."/>
            <person name="Wang B."/>
            <person name="Wang S."/>
            <person name="Lu Y."/>
            <person name="Wu K."/>
            <person name="Fan W."/>
            <person name="Wang G."/>
        </authorList>
    </citation>
    <scope>NUCLEOTIDE SEQUENCE</scope>
    <source>
        <strain evidence="2">12Hb</strain>
    </source>
</reference>
<feature type="transmembrane region" description="Helical" evidence="1">
    <location>
        <begin position="73"/>
        <end position="97"/>
    </location>
</feature>
<keyword evidence="1" id="KW-0472">Membrane</keyword>
<protein>
    <submittedName>
        <fullName evidence="2">Uncharacterized protein</fullName>
    </submittedName>
</protein>
<evidence type="ECO:0000256" key="1">
    <source>
        <dbReference type="SAM" id="Phobius"/>
    </source>
</evidence>
<organism evidence="2 3">
    <name type="scientific">Apolygus lucorum</name>
    <name type="common">Small green plant bug</name>
    <name type="synonym">Lygocoris lucorum</name>
    <dbReference type="NCBI Taxonomy" id="248454"/>
    <lineage>
        <taxon>Eukaryota</taxon>
        <taxon>Metazoa</taxon>
        <taxon>Ecdysozoa</taxon>
        <taxon>Arthropoda</taxon>
        <taxon>Hexapoda</taxon>
        <taxon>Insecta</taxon>
        <taxon>Pterygota</taxon>
        <taxon>Neoptera</taxon>
        <taxon>Paraneoptera</taxon>
        <taxon>Hemiptera</taxon>
        <taxon>Heteroptera</taxon>
        <taxon>Panheteroptera</taxon>
        <taxon>Cimicomorpha</taxon>
        <taxon>Miridae</taxon>
        <taxon>Mirini</taxon>
        <taxon>Apolygus</taxon>
    </lineage>
</organism>
<keyword evidence="1" id="KW-1133">Transmembrane helix</keyword>
<evidence type="ECO:0000313" key="3">
    <source>
        <dbReference type="Proteomes" id="UP000466442"/>
    </source>
</evidence>
<dbReference type="OrthoDB" id="2354286at2759"/>
<keyword evidence="3" id="KW-1185">Reference proteome</keyword>